<reference evidence="3" key="1">
    <citation type="journal article" date="2018" name="Comp. Biochem. Physiol. Part D Genomics Proteomics">
        <title>Analysis of the grapevine moth Lobesia botrana antennal transcriptome and expression of odorant-binding and chemosensory proteins.</title>
        <authorList>
            <person name="Rojas V."/>
            <person name="Jimenez H."/>
            <person name="Palma-Millanao R."/>
            <person name="Gonzalez-Gonzalez A."/>
            <person name="Machuca J."/>
            <person name="Godoy R."/>
            <person name="Ceballos R."/>
            <person name="Mutis A."/>
            <person name="Venthur H."/>
        </authorList>
    </citation>
    <scope>NUCLEOTIDE SEQUENCE</scope>
</reference>
<protein>
    <submittedName>
        <fullName evidence="3">Chemosensory protein CSP9.1</fullName>
    </submittedName>
</protein>
<dbReference type="SUPFAM" id="SSF100910">
    <property type="entry name" value="Chemosensory protein Csp2"/>
    <property type="match status" value="1"/>
</dbReference>
<sequence length="154" mass="17720">MKRLLYIFLIYLTCQCLADDKTYTTKYDGIDLDEILASSRLLTGYVNCLLDLRPCTPDGKELKKNLPDAISNDCSKCTERQQQGADKVMHYIIDHRPDDWEKLEKKYQSDGSYKQKYLDSKMPNEEQTTKDEEPAAEGSSAETKSDSSKEQKEE</sequence>
<evidence type="ECO:0000256" key="2">
    <source>
        <dbReference type="SAM" id="SignalP"/>
    </source>
</evidence>
<dbReference type="PANTHER" id="PTHR11257">
    <property type="entry name" value="CHEMOSENSORY PROTEIN-RELATED"/>
    <property type="match status" value="1"/>
</dbReference>
<dbReference type="PANTHER" id="PTHR11257:SF12">
    <property type="entry name" value="EJACULATORY BULB-SPECIFIC PROTEIN 3-RELATED"/>
    <property type="match status" value="1"/>
</dbReference>
<keyword evidence="2" id="KW-0732">Signal</keyword>
<proteinExistence type="evidence at transcript level"/>
<feature type="region of interest" description="Disordered" evidence="1">
    <location>
        <begin position="111"/>
        <end position="154"/>
    </location>
</feature>
<dbReference type="AlphaFoldDB" id="A0A345BEN3"/>
<dbReference type="Pfam" id="PF03392">
    <property type="entry name" value="OS-D"/>
    <property type="match status" value="1"/>
</dbReference>
<feature type="chain" id="PRO_5016847510" evidence="2">
    <location>
        <begin position="19"/>
        <end position="154"/>
    </location>
</feature>
<evidence type="ECO:0000256" key="1">
    <source>
        <dbReference type="SAM" id="MobiDB-lite"/>
    </source>
</evidence>
<dbReference type="Gene3D" id="1.10.2080.10">
    <property type="entry name" value="Insect odorant-binding protein A10/Ejaculatory bulb-specific protein 3"/>
    <property type="match status" value="1"/>
</dbReference>
<feature type="compositionally biased region" description="Basic and acidic residues" evidence="1">
    <location>
        <begin position="116"/>
        <end position="133"/>
    </location>
</feature>
<name>A0A345BEN3_9NEOP</name>
<feature type="signal peptide" evidence="2">
    <location>
        <begin position="1"/>
        <end position="18"/>
    </location>
</feature>
<dbReference type="InterPro" id="IPR005055">
    <property type="entry name" value="A10/PebIII"/>
</dbReference>
<dbReference type="InterPro" id="IPR036682">
    <property type="entry name" value="OS_D_A10/PebIII_sf"/>
</dbReference>
<evidence type="ECO:0000313" key="3">
    <source>
        <dbReference type="EMBL" id="AXF48707.1"/>
    </source>
</evidence>
<feature type="compositionally biased region" description="Basic and acidic residues" evidence="1">
    <location>
        <begin position="143"/>
        <end position="154"/>
    </location>
</feature>
<accession>A0A345BEN3</accession>
<dbReference type="EMBL" id="MG788189">
    <property type="protein sequence ID" value="AXF48707.1"/>
    <property type="molecule type" value="mRNA"/>
</dbReference>
<organism evidence="3">
    <name type="scientific">Lobesia botrana</name>
    <dbReference type="NCBI Taxonomy" id="209534"/>
    <lineage>
        <taxon>Eukaryota</taxon>
        <taxon>Metazoa</taxon>
        <taxon>Ecdysozoa</taxon>
        <taxon>Arthropoda</taxon>
        <taxon>Hexapoda</taxon>
        <taxon>Insecta</taxon>
        <taxon>Pterygota</taxon>
        <taxon>Neoptera</taxon>
        <taxon>Endopterygota</taxon>
        <taxon>Lepidoptera</taxon>
        <taxon>Glossata</taxon>
        <taxon>Ditrysia</taxon>
        <taxon>Tortricoidea</taxon>
        <taxon>Tortricidae</taxon>
        <taxon>Olethreutinae</taxon>
        <taxon>Olethreutini</taxon>
        <taxon>Lobesia</taxon>
    </lineage>
</organism>